<dbReference type="InterPro" id="IPR016193">
    <property type="entry name" value="Cytidine_deaminase-like"/>
</dbReference>
<evidence type="ECO:0000259" key="1">
    <source>
        <dbReference type="PROSITE" id="PS51747"/>
    </source>
</evidence>
<name>A0ABS2A3I6_9ACTN</name>
<dbReference type="SMART" id="SM01022">
    <property type="entry name" value="ASCH"/>
    <property type="match status" value="1"/>
</dbReference>
<evidence type="ECO:0000313" key="2">
    <source>
        <dbReference type="EMBL" id="MBM2614387.1"/>
    </source>
</evidence>
<accession>A0ABS2A3I6</accession>
<reference evidence="2 3" key="1">
    <citation type="submission" date="2021-01" db="EMBL/GenBank/DDBJ databases">
        <title>Actinoplanes sp. nov. LDG1-06 isolated from lichen.</title>
        <authorList>
            <person name="Saeng-In P."/>
            <person name="Phongsopitanun W."/>
            <person name="Kanchanasin P."/>
            <person name="Yuki M."/>
            <person name="Kudo T."/>
            <person name="Ohkuma M."/>
            <person name="Tanasupawat S."/>
        </authorList>
    </citation>
    <scope>NUCLEOTIDE SEQUENCE [LARGE SCALE GENOMIC DNA]</scope>
    <source>
        <strain evidence="2 3">LDG1-06</strain>
    </source>
</reference>
<dbReference type="PANTHER" id="PTHR42250:SF1">
    <property type="entry name" value="ASCH DOMAIN-CONTAINING PROTEIN"/>
    <property type="match status" value="1"/>
</dbReference>
<dbReference type="Pfam" id="PF04266">
    <property type="entry name" value="ASCH"/>
    <property type="match status" value="1"/>
</dbReference>
<dbReference type="SUPFAM" id="SSF88697">
    <property type="entry name" value="PUA domain-like"/>
    <property type="match status" value="1"/>
</dbReference>
<dbReference type="EMBL" id="JAENHP010000001">
    <property type="protein sequence ID" value="MBM2614387.1"/>
    <property type="molecule type" value="Genomic_DNA"/>
</dbReference>
<dbReference type="InterPro" id="IPR002125">
    <property type="entry name" value="CMP_dCMP_dom"/>
</dbReference>
<dbReference type="PROSITE" id="PS51747">
    <property type="entry name" value="CYT_DCMP_DEAMINASES_2"/>
    <property type="match status" value="1"/>
</dbReference>
<dbReference type="Gene3D" id="3.40.140.10">
    <property type="entry name" value="Cytidine Deaminase, domain 2"/>
    <property type="match status" value="1"/>
</dbReference>
<dbReference type="PANTHER" id="PTHR42250">
    <property type="entry name" value="ASCH DOMAIN-CONTAINING PROTEIN"/>
    <property type="match status" value="1"/>
</dbReference>
<dbReference type="Gene3D" id="2.30.130.30">
    <property type="entry name" value="Hypothetical protein"/>
    <property type="match status" value="1"/>
</dbReference>
<dbReference type="SUPFAM" id="SSF53927">
    <property type="entry name" value="Cytidine deaminase-like"/>
    <property type="match status" value="1"/>
</dbReference>
<keyword evidence="3" id="KW-1185">Reference proteome</keyword>
<proteinExistence type="predicted"/>
<sequence>MNAARSALRTGGDGNIHTVAAAVLDEDDRVHVGLNLYHFTGGPCAELVALATARTAGARAPRLIVAVGDAGRGVLAPCGRDRQVLADYYPGIHVVVPTSEGTRIEPIATLLPHTYQWENQQVQRLRFRAKHLPAVRDGSKRITMRFNDPLQVGPALLVFASDDEVSLPGRITSTVAKPIESITDDEAREDGFTSAADILPGLRDYYPDLQPGDEIVIVRFDLDE</sequence>
<dbReference type="Proteomes" id="UP000632138">
    <property type="component" value="Unassembled WGS sequence"/>
</dbReference>
<protein>
    <submittedName>
        <fullName evidence="2">dCMP deaminase</fullName>
    </submittedName>
</protein>
<dbReference type="CDD" id="cd06552">
    <property type="entry name" value="ASCH_yqfb_like"/>
    <property type="match status" value="1"/>
</dbReference>
<dbReference type="InterPro" id="IPR015947">
    <property type="entry name" value="PUA-like_sf"/>
</dbReference>
<comment type="caution">
    <text evidence="2">The sequence shown here is derived from an EMBL/GenBank/DDBJ whole genome shotgun (WGS) entry which is preliminary data.</text>
</comment>
<evidence type="ECO:0000313" key="3">
    <source>
        <dbReference type="Proteomes" id="UP000632138"/>
    </source>
</evidence>
<dbReference type="InterPro" id="IPR007374">
    <property type="entry name" value="ASCH_domain"/>
</dbReference>
<gene>
    <name evidence="2" type="ORF">JIG36_02295</name>
</gene>
<dbReference type="CDD" id="cd01283">
    <property type="entry name" value="cytidine_deaminase"/>
    <property type="match status" value="1"/>
</dbReference>
<organism evidence="2 3">
    <name type="scientific">Paractinoplanes ovalisporus</name>
    <dbReference type="NCBI Taxonomy" id="2810368"/>
    <lineage>
        <taxon>Bacteria</taxon>
        <taxon>Bacillati</taxon>
        <taxon>Actinomycetota</taxon>
        <taxon>Actinomycetes</taxon>
        <taxon>Micromonosporales</taxon>
        <taxon>Micromonosporaceae</taxon>
        <taxon>Paractinoplanes</taxon>
    </lineage>
</organism>
<feature type="domain" description="CMP/dCMP-type deaminase" evidence="1">
    <location>
        <begin position="1"/>
        <end position="118"/>
    </location>
</feature>